<name>A0A6J6LLY6_9ZZZZ</name>
<dbReference type="InterPro" id="IPR029061">
    <property type="entry name" value="THDP-binding"/>
</dbReference>
<evidence type="ECO:0000313" key="5">
    <source>
        <dbReference type="EMBL" id="CAB4661643.1"/>
    </source>
</evidence>
<keyword evidence="3" id="KW-0786">Thiamine pyrophosphate</keyword>
<organism evidence="5">
    <name type="scientific">freshwater metagenome</name>
    <dbReference type="NCBI Taxonomy" id="449393"/>
    <lineage>
        <taxon>unclassified sequences</taxon>
        <taxon>metagenomes</taxon>
        <taxon>ecological metagenomes</taxon>
    </lineage>
</organism>
<dbReference type="PANTHER" id="PTHR47514:SF1">
    <property type="entry name" value="TRANSKETOLASE N-TERMINAL SECTION-RELATED"/>
    <property type="match status" value="1"/>
</dbReference>
<dbReference type="InterPro" id="IPR005474">
    <property type="entry name" value="Transketolase_N"/>
</dbReference>
<dbReference type="Pfam" id="PF00456">
    <property type="entry name" value="Transketolase_N"/>
    <property type="match status" value="1"/>
</dbReference>
<dbReference type="SUPFAM" id="SSF52518">
    <property type="entry name" value="Thiamin diphosphate-binding fold (THDP-binding)"/>
    <property type="match status" value="1"/>
</dbReference>
<evidence type="ECO:0000256" key="1">
    <source>
        <dbReference type="ARBA" id="ARBA00001964"/>
    </source>
</evidence>
<comment type="cofactor">
    <cofactor evidence="1">
        <name>thiamine diphosphate</name>
        <dbReference type="ChEBI" id="CHEBI:58937"/>
    </cofactor>
</comment>
<evidence type="ECO:0000259" key="4">
    <source>
        <dbReference type="Pfam" id="PF00456"/>
    </source>
</evidence>
<comment type="similarity">
    <text evidence="2">Belongs to the transketolase family.</text>
</comment>
<feature type="domain" description="Transketolase N-terminal" evidence="4">
    <location>
        <begin position="87"/>
        <end position="265"/>
    </location>
</feature>
<dbReference type="Gene3D" id="3.40.50.970">
    <property type="match status" value="1"/>
</dbReference>
<reference evidence="5" key="1">
    <citation type="submission" date="2020-05" db="EMBL/GenBank/DDBJ databases">
        <authorList>
            <person name="Chiriac C."/>
            <person name="Salcher M."/>
            <person name="Ghai R."/>
            <person name="Kavagutti S V."/>
        </authorList>
    </citation>
    <scope>NUCLEOTIDE SEQUENCE</scope>
</reference>
<dbReference type="EMBL" id="CAEZYB010000095">
    <property type="protein sequence ID" value="CAB4708708.1"/>
    <property type="molecule type" value="Genomic_DNA"/>
</dbReference>
<sequence>MSENSTNVVKEIERVATGIRLRVLAHTLSNNGGYMSQACSSAELLASLYAGILNFSPTGQPIDPPSFLGVPSVGTDFYQTGAQFHGEKGAEYDRLISSPAHYALVIYAALIETGRLREDGLEHFNRDGSTVEMIGAEHSPGFETTTGSLAQALSQAGGIALARKIRKEKGRTWVFMSDGEFQEGQTYEALQAAAFHGLSNLRVIVDVNKAQCDGPMDSVMSIEPLSQRIEAFGWEVSVVDGHDIPALLSAASRTTSTPHMILCYTDPVRGLPILAERAPVLHYLRFTSTEEHDRYEKVYQEMVK</sequence>
<gene>
    <name evidence="5" type="ORF">UFOPK2254_00787</name>
    <name evidence="6" type="ORF">UFOPK2646_00857</name>
</gene>
<evidence type="ECO:0000256" key="2">
    <source>
        <dbReference type="ARBA" id="ARBA00007131"/>
    </source>
</evidence>
<evidence type="ECO:0000313" key="6">
    <source>
        <dbReference type="EMBL" id="CAB4708708.1"/>
    </source>
</evidence>
<proteinExistence type="inferred from homology"/>
<accession>A0A6J6LLY6</accession>
<dbReference type="PANTHER" id="PTHR47514">
    <property type="entry name" value="TRANSKETOLASE N-TERMINAL SECTION-RELATED"/>
    <property type="match status" value="1"/>
</dbReference>
<dbReference type="AlphaFoldDB" id="A0A6J6LLY6"/>
<evidence type="ECO:0000256" key="3">
    <source>
        <dbReference type="ARBA" id="ARBA00023052"/>
    </source>
</evidence>
<protein>
    <submittedName>
        <fullName evidence="5">Unannotated protein</fullName>
    </submittedName>
</protein>
<dbReference type="EMBL" id="CAEZWO010000069">
    <property type="protein sequence ID" value="CAB4661643.1"/>
    <property type="molecule type" value="Genomic_DNA"/>
</dbReference>